<protein>
    <submittedName>
        <fullName evidence="1">Uncharacterized protein</fullName>
    </submittedName>
</protein>
<reference evidence="1 2" key="1">
    <citation type="journal article" date="2018" name="Front. Plant Sci.">
        <title>Red Clover (Trifolium pratense) and Zigzag Clover (T. medium) - A Picture of Genomic Similarities and Differences.</title>
        <authorList>
            <person name="Dluhosova J."/>
            <person name="Istvanek J."/>
            <person name="Nedelnik J."/>
            <person name="Repkova J."/>
        </authorList>
    </citation>
    <scope>NUCLEOTIDE SEQUENCE [LARGE SCALE GENOMIC DNA]</scope>
    <source>
        <strain evidence="2">cv. 10/8</strain>
        <tissue evidence="1">Leaf</tissue>
    </source>
</reference>
<keyword evidence="2" id="KW-1185">Reference proteome</keyword>
<accession>A0A392MN82</accession>
<proteinExistence type="predicted"/>
<name>A0A392MN82_9FABA</name>
<organism evidence="1 2">
    <name type="scientific">Trifolium medium</name>
    <dbReference type="NCBI Taxonomy" id="97028"/>
    <lineage>
        <taxon>Eukaryota</taxon>
        <taxon>Viridiplantae</taxon>
        <taxon>Streptophyta</taxon>
        <taxon>Embryophyta</taxon>
        <taxon>Tracheophyta</taxon>
        <taxon>Spermatophyta</taxon>
        <taxon>Magnoliopsida</taxon>
        <taxon>eudicotyledons</taxon>
        <taxon>Gunneridae</taxon>
        <taxon>Pentapetalae</taxon>
        <taxon>rosids</taxon>
        <taxon>fabids</taxon>
        <taxon>Fabales</taxon>
        <taxon>Fabaceae</taxon>
        <taxon>Papilionoideae</taxon>
        <taxon>50 kb inversion clade</taxon>
        <taxon>NPAAA clade</taxon>
        <taxon>Hologalegina</taxon>
        <taxon>IRL clade</taxon>
        <taxon>Trifolieae</taxon>
        <taxon>Trifolium</taxon>
    </lineage>
</organism>
<dbReference type="Proteomes" id="UP000265520">
    <property type="component" value="Unassembled WGS sequence"/>
</dbReference>
<comment type="caution">
    <text evidence="1">The sequence shown here is derived from an EMBL/GenBank/DDBJ whole genome shotgun (WGS) entry which is preliminary data.</text>
</comment>
<dbReference type="EMBL" id="LXQA010015197">
    <property type="protein sequence ID" value="MCH88970.1"/>
    <property type="molecule type" value="Genomic_DNA"/>
</dbReference>
<feature type="non-terminal residue" evidence="1">
    <location>
        <position position="1"/>
    </location>
</feature>
<dbReference type="AlphaFoldDB" id="A0A392MN82"/>
<evidence type="ECO:0000313" key="1">
    <source>
        <dbReference type="EMBL" id="MCH88970.1"/>
    </source>
</evidence>
<gene>
    <name evidence="1" type="ORF">A2U01_0009863</name>
</gene>
<sequence length="42" mass="4601">VLAANSLDLGWVVVRESNSVLANKSIPLQFLGECNPEFDLLE</sequence>
<evidence type="ECO:0000313" key="2">
    <source>
        <dbReference type="Proteomes" id="UP000265520"/>
    </source>
</evidence>